<protein>
    <recommendedName>
        <fullName evidence="2">Serine-threonine/tyrosine-protein kinase catalytic domain-containing protein</fullName>
    </recommendedName>
</protein>
<dbReference type="InterPro" id="IPR001245">
    <property type="entry name" value="Ser-Thr/Tyr_kinase_cat_dom"/>
</dbReference>
<feature type="domain" description="Serine-threonine/tyrosine-protein kinase catalytic" evidence="2">
    <location>
        <begin position="514"/>
        <end position="618"/>
    </location>
</feature>
<evidence type="ECO:0000313" key="3">
    <source>
        <dbReference type="EMBL" id="KAK2954040.1"/>
    </source>
</evidence>
<sequence>MEAVMRAGQTTVPELFVSPLPKLEEGDGMISITESSLWMNHVDVVLPSSPSLIFVVVVNGTLTLESSSFVGSSQSPSPTFNAEPFSCSWKSGVFIIKKSTTKLVSSSFSFLSSGAVWMDGGSLTVETSAFHDNSPHDALFPSARRNIACSSGGTMMIGSLSGGDGTPTSPSPWISQNDCSLEGLESIRSAPLFIPTLSPSESSSEFSKQNKTFSMWIVGSTLIPCGLCLEVFEIVSSKSEKVGRAKSFDLSSESTEWKNETHICVSISLSSLSSLDSSLEWRGRLLFGSHSIPTSDSSSSESELIRTSESFQIQSSISERLSQSVKENMKWWLPLVISLCVLLLLSMFVVFVCWRRRRQAEKEKSSKLDAEPQEMEIEKIEDCDAPMPNTVDVSSVRELNGNTQFAPEQEQKQTSLGYKEASTGMIPEKDRVEALCVKEGKFETVMVNKTHTLYERLHVEKVGIDRRRVASMIVRGLMELSRQGRNSTGLGLSSHWVLFSESGEVCLRLKGETEEKSEFVEKVKSDVRWRSPEQKNGEEVDGGVDAEQVTVFRLGLVLYEIETGQVPFGETDEVCASRALHCGTIPKMEGIGDEMEKLIVSCLNLTPGSRPSLRTIGSVLGSIGKMDGGGNAPSIVS</sequence>
<dbReference type="Pfam" id="PF07714">
    <property type="entry name" value="PK_Tyr_Ser-Thr"/>
    <property type="match status" value="1"/>
</dbReference>
<dbReference type="SUPFAM" id="SSF56112">
    <property type="entry name" value="Protein kinase-like (PK-like)"/>
    <property type="match status" value="1"/>
</dbReference>
<proteinExistence type="predicted"/>
<dbReference type="Proteomes" id="UP001281761">
    <property type="component" value="Unassembled WGS sequence"/>
</dbReference>
<comment type="caution">
    <text evidence="3">The sequence shown here is derived from an EMBL/GenBank/DDBJ whole genome shotgun (WGS) entry which is preliminary data.</text>
</comment>
<dbReference type="EMBL" id="JARBJD010000083">
    <property type="protein sequence ID" value="KAK2954040.1"/>
    <property type="molecule type" value="Genomic_DNA"/>
</dbReference>
<gene>
    <name evidence="3" type="ORF">BLNAU_11003</name>
</gene>
<evidence type="ECO:0000259" key="2">
    <source>
        <dbReference type="Pfam" id="PF07714"/>
    </source>
</evidence>
<keyword evidence="1" id="KW-1133">Transmembrane helix</keyword>
<organism evidence="3 4">
    <name type="scientific">Blattamonas nauphoetae</name>
    <dbReference type="NCBI Taxonomy" id="2049346"/>
    <lineage>
        <taxon>Eukaryota</taxon>
        <taxon>Metamonada</taxon>
        <taxon>Preaxostyla</taxon>
        <taxon>Oxymonadida</taxon>
        <taxon>Blattamonas</taxon>
    </lineage>
</organism>
<evidence type="ECO:0000256" key="1">
    <source>
        <dbReference type="SAM" id="Phobius"/>
    </source>
</evidence>
<feature type="transmembrane region" description="Helical" evidence="1">
    <location>
        <begin position="331"/>
        <end position="354"/>
    </location>
</feature>
<keyword evidence="1" id="KW-0812">Transmembrane</keyword>
<keyword evidence="1" id="KW-0472">Membrane</keyword>
<name>A0ABQ9XSW7_9EUKA</name>
<reference evidence="3 4" key="1">
    <citation type="journal article" date="2022" name="bioRxiv">
        <title>Genomics of Preaxostyla Flagellates Illuminates Evolutionary Transitions and the Path Towards Mitochondrial Loss.</title>
        <authorList>
            <person name="Novak L.V.F."/>
            <person name="Treitli S.C."/>
            <person name="Pyrih J."/>
            <person name="Halakuc P."/>
            <person name="Pipaliya S.V."/>
            <person name="Vacek V."/>
            <person name="Brzon O."/>
            <person name="Soukal P."/>
            <person name="Eme L."/>
            <person name="Dacks J.B."/>
            <person name="Karnkowska A."/>
            <person name="Elias M."/>
            <person name="Hampl V."/>
        </authorList>
    </citation>
    <scope>NUCLEOTIDE SEQUENCE [LARGE SCALE GENOMIC DNA]</scope>
    <source>
        <strain evidence="3">NAU3</strain>
        <tissue evidence="3">Gut</tissue>
    </source>
</reference>
<dbReference type="Gene3D" id="1.10.510.10">
    <property type="entry name" value="Transferase(Phosphotransferase) domain 1"/>
    <property type="match status" value="1"/>
</dbReference>
<accession>A0ABQ9XSW7</accession>
<dbReference type="InterPro" id="IPR011009">
    <property type="entry name" value="Kinase-like_dom_sf"/>
</dbReference>
<keyword evidence="4" id="KW-1185">Reference proteome</keyword>
<evidence type="ECO:0000313" key="4">
    <source>
        <dbReference type="Proteomes" id="UP001281761"/>
    </source>
</evidence>